<gene>
    <name evidence="1" type="ORF">BILFYP9_01823</name>
</gene>
<organism evidence="1">
    <name type="scientific">Bacteroides intestinalis</name>
    <dbReference type="NCBI Taxonomy" id="329854"/>
    <lineage>
        <taxon>Bacteria</taxon>
        <taxon>Pseudomonadati</taxon>
        <taxon>Bacteroidota</taxon>
        <taxon>Bacteroidia</taxon>
        <taxon>Bacteroidales</taxon>
        <taxon>Bacteroidaceae</taxon>
        <taxon>Bacteroides</taxon>
    </lineage>
</organism>
<sequence length="159" mass="18207">MIEKVQVTDTSVIEQVRVSLPIATTNKSGLYSQEYVTKSLQTSESPNKLIKLFSCKRRGFSGKVTVLFRRGESTDISEFSIYSNAYQNVEGMSIINIYKRSGSVQYIKYYHDGEYVYAYIGAAYHIIYCKLDFIFSGEFIWEEQTGIDISTLTEISFTE</sequence>
<accession>A0A6N2U3Q1</accession>
<dbReference type="AlphaFoldDB" id="A0A6N2U3Q1"/>
<proteinExistence type="predicted"/>
<protein>
    <submittedName>
        <fullName evidence="1">Uncharacterized protein</fullName>
    </submittedName>
</protein>
<evidence type="ECO:0000313" key="1">
    <source>
        <dbReference type="EMBL" id="VYT11283.1"/>
    </source>
</evidence>
<name>A0A6N2U3Q1_9BACE</name>
<dbReference type="EMBL" id="CACRSU010000017">
    <property type="protein sequence ID" value="VYT11283.1"/>
    <property type="molecule type" value="Genomic_DNA"/>
</dbReference>
<dbReference type="RefSeq" id="WP_138292341.1">
    <property type="nucleotide sequence ID" value="NZ_BAABZC010000002.1"/>
</dbReference>
<reference evidence="1" key="1">
    <citation type="submission" date="2019-11" db="EMBL/GenBank/DDBJ databases">
        <authorList>
            <person name="Feng L."/>
        </authorList>
    </citation>
    <scope>NUCLEOTIDE SEQUENCE</scope>
    <source>
        <strain evidence="1">BintestinalisLFYP9</strain>
    </source>
</reference>